<comment type="subcellular location">
    <subcellularLocation>
        <location evidence="10">Cell membrane</location>
        <topology evidence="10">Peripheral membrane protein</topology>
    </subcellularLocation>
    <subcellularLocation>
        <location evidence="2">Membrane</location>
        <topology evidence="2">Peripheral membrane protein</topology>
    </subcellularLocation>
</comment>
<dbReference type="PANTHER" id="PTHR11693:SF22">
    <property type="entry name" value="ATP SYNTHASE SUBUNIT GAMMA, MITOCHONDRIAL"/>
    <property type="match status" value="1"/>
</dbReference>
<dbReference type="NCBIfam" id="TIGR01146">
    <property type="entry name" value="ATPsyn_F1gamma"/>
    <property type="match status" value="1"/>
</dbReference>
<dbReference type="EMBL" id="QSRJ01000007">
    <property type="protein sequence ID" value="RGL09940.1"/>
    <property type="molecule type" value="Genomic_DNA"/>
</dbReference>
<comment type="subunit">
    <text evidence="10">F-type ATPases have 2 components, CF(1) - the catalytic core - and CF(0) - the membrane proton channel. CF(1) has five subunits: alpha(3), beta(3), gamma(1), delta(1), epsilon(1). CF(0) has three main subunits: a, b and c.</text>
</comment>
<reference evidence="11 12" key="1">
    <citation type="submission" date="2018-08" db="EMBL/GenBank/DDBJ databases">
        <title>A genome reference for cultivated species of the human gut microbiota.</title>
        <authorList>
            <person name="Zou Y."/>
            <person name="Xue W."/>
            <person name="Luo G."/>
        </authorList>
    </citation>
    <scope>NUCLEOTIDE SEQUENCE [LARGE SCALE GENOMIC DNA]</scope>
    <source>
        <strain evidence="11 12">TF08-14</strain>
    </source>
</reference>
<proteinExistence type="inferred from homology"/>
<dbReference type="Pfam" id="PF00231">
    <property type="entry name" value="ATP-synt"/>
    <property type="match status" value="1"/>
</dbReference>
<dbReference type="GO" id="GO:0005886">
    <property type="term" value="C:plasma membrane"/>
    <property type="evidence" value="ECO:0007669"/>
    <property type="project" value="UniProtKB-SubCell"/>
</dbReference>
<dbReference type="GeneID" id="62759424"/>
<dbReference type="Gene3D" id="1.10.287.80">
    <property type="entry name" value="ATP synthase, gamma subunit, helix hairpin domain"/>
    <property type="match status" value="1"/>
</dbReference>
<comment type="similarity">
    <text evidence="3 10">Belongs to the ATPase gamma chain family.</text>
</comment>
<dbReference type="Gene3D" id="3.40.1380.10">
    <property type="match status" value="1"/>
</dbReference>
<dbReference type="InterPro" id="IPR000131">
    <property type="entry name" value="ATP_synth_F1_gsu"/>
</dbReference>
<keyword evidence="11" id="KW-0378">Hydrolase</keyword>
<dbReference type="PRINTS" id="PR00126">
    <property type="entry name" value="ATPASEGAMMA"/>
</dbReference>
<dbReference type="GO" id="GO:0046933">
    <property type="term" value="F:proton-transporting ATP synthase activity, rotational mechanism"/>
    <property type="evidence" value="ECO:0007669"/>
    <property type="project" value="UniProtKB-UniRule"/>
</dbReference>
<evidence type="ECO:0000256" key="5">
    <source>
        <dbReference type="ARBA" id="ARBA00022781"/>
    </source>
</evidence>
<evidence type="ECO:0000256" key="6">
    <source>
        <dbReference type="ARBA" id="ARBA00023065"/>
    </source>
</evidence>
<organism evidence="11 12">
    <name type="scientific">Collinsella tanakaei</name>
    <dbReference type="NCBI Taxonomy" id="626935"/>
    <lineage>
        <taxon>Bacteria</taxon>
        <taxon>Bacillati</taxon>
        <taxon>Actinomycetota</taxon>
        <taxon>Coriobacteriia</taxon>
        <taxon>Coriobacteriales</taxon>
        <taxon>Coriobacteriaceae</taxon>
        <taxon>Collinsella</taxon>
    </lineage>
</organism>
<dbReference type="AlphaFoldDB" id="A0A3E4QRY8"/>
<keyword evidence="5 10" id="KW-0375">Hydrogen ion transport</keyword>
<comment type="function">
    <text evidence="1 10">Produces ATP from ADP in the presence of a proton gradient across the membrane. The gamma chain is believed to be important in regulating ATPase activity and the flow of protons through the CF(0) complex.</text>
</comment>
<keyword evidence="7 10" id="KW-0472">Membrane</keyword>
<evidence type="ECO:0000256" key="8">
    <source>
        <dbReference type="ARBA" id="ARBA00023196"/>
    </source>
</evidence>
<dbReference type="PROSITE" id="PS00153">
    <property type="entry name" value="ATPASE_GAMMA"/>
    <property type="match status" value="1"/>
</dbReference>
<evidence type="ECO:0000256" key="4">
    <source>
        <dbReference type="ARBA" id="ARBA00022448"/>
    </source>
</evidence>
<dbReference type="GO" id="GO:0045259">
    <property type="term" value="C:proton-transporting ATP synthase complex"/>
    <property type="evidence" value="ECO:0007669"/>
    <property type="project" value="UniProtKB-KW"/>
</dbReference>
<dbReference type="HAMAP" id="MF_00815">
    <property type="entry name" value="ATP_synth_gamma_bact"/>
    <property type="match status" value="1"/>
</dbReference>
<dbReference type="CDD" id="cd12151">
    <property type="entry name" value="F1-ATPase_gamma"/>
    <property type="match status" value="1"/>
</dbReference>
<keyword evidence="9 10" id="KW-0066">ATP synthesis</keyword>
<dbReference type="InterPro" id="IPR035968">
    <property type="entry name" value="ATP_synth_F1_ATPase_gsu"/>
</dbReference>
<evidence type="ECO:0000256" key="9">
    <source>
        <dbReference type="ARBA" id="ARBA00023310"/>
    </source>
</evidence>
<evidence type="ECO:0000256" key="1">
    <source>
        <dbReference type="ARBA" id="ARBA00003456"/>
    </source>
</evidence>
<evidence type="ECO:0000256" key="10">
    <source>
        <dbReference type="HAMAP-Rule" id="MF_00815"/>
    </source>
</evidence>
<dbReference type="PANTHER" id="PTHR11693">
    <property type="entry name" value="ATP SYNTHASE GAMMA CHAIN"/>
    <property type="match status" value="1"/>
</dbReference>
<keyword evidence="10" id="KW-1003">Cell membrane</keyword>
<evidence type="ECO:0000313" key="11">
    <source>
        <dbReference type="EMBL" id="RGL09940.1"/>
    </source>
</evidence>
<gene>
    <name evidence="10 11" type="primary">atpG</name>
    <name evidence="11" type="ORF">DXC81_06940</name>
</gene>
<evidence type="ECO:0000256" key="3">
    <source>
        <dbReference type="ARBA" id="ARBA00007681"/>
    </source>
</evidence>
<dbReference type="Proteomes" id="UP000260943">
    <property type="component" value="Unassembled WGS sequence"/>
</dbReference>
<sequence>MANLREIKKRIGSVSTTEQITRTMEMVATAKIKRALDREKRSEAFRDAITDVMLTVAGDTAAETVSPLLANPETYECALIVAISSDRGLAGGFNVQIDRAVEKRIEHFRRHGAKRIELITCGRKVSEYFSKYPDVVMQVVGESDNPSIERARAIASYIEDGFSEGKFGRVDIIYHHAKNRVEQVLREERILPLDPVVLKTARGPRNNENEAPQRISSPFTYAPSAEHVLGKLIPTYVLTVIQQALIDSAAAEQGARRKAMHSATENASAIISELKRTYNRVRQASITTELNEIIGGAAALEDY</sequence>
<evidence type="ECO:0000313" key="12">
    <source>
        <dbReference type="Proteomes" id="UP000260943"/>
    </source>
</evidence>
<name>A0A3E4QRY8_9ACTN</name>
<dbReference type="InterPro" id="IPR023632">
    <property type="entry name" value="ATP_synth_F1_gsu_CS"/>
</dbReference>
<protein>
    <recommendedName>
        <fullName evidence="10">ATP synthase gamma chain</fullName>
    </recommendedName>
    <alternativeName>
        <fullName evidence="10">ATP synthase F1 sector gamma subunit</fullName>
    </alternativeName>
    <alternativeName>
        <fullName evidence="10">F-ATPase gamma subunit</fullName>
    </alternativeName>
</protein>
<comment type="caution">
    <text evidence="11">The sequence shown here is derived from an EMBL/GenBank/DDBJ whole genome shotgun (WGS) entry which is preliminary data.</text>
</comment>
<dbReference type="GO" id="GO:0016787">
    <property type="term" value="F:hydrolase activity"/>
    <property type="evidence" value="ECO:0007669"/>
    <property type="project" value="UniProtKB-KW"/>
</dbReference>
<evidence type="ECO:0000256" key="2">
    <source>
        <dbReference type="ARBA" id="ARBA00004170"/>
    </source>
</evidence>
<accession>A0A3E4QRY8</accession>
<dbReference type="GO" id="GO:0042777">
    <property type="term" value="P:proton motive force-driven plasma membrane ATP synthesis"/>
    <property type="evidence" value="ECO:0007669"/>
    <property type="project" value="UniProtKB-UniRule"/>
</dbReference>
<dbReference type="SUPFAM" id="SSF52943">
    <property type="entry name" value="ATP synthase (F1-ATPase), gamma subunit"/>
    <property type="match status" value="1"/>
</dbReference>
<dbReference type="GO" id="GO:0005524">
    <property type="term" value="F:ATP binding"/>
    <property type="evidence" value="ECO:0007669"/>
    <property type="project" value="UniProtKB-UniRule"/>
</dbReference>
<keyword evidence="6 10" id="KW-0406">Ion transport</keyword>
<keyword evidence="8 10" id="KW-0139">CF(1)</keyword>
<evidence type="ECO:0000256" key="7">
    <source>
        <dbReference type="ARBA" id="ARBA00023136"/>
    </source>
</evidence>
<dbReference type="RefSeq" id="WP_009141765.1">
    <property type="nucleotide sequence ID" value="NZ_CABKQG010000006.1"/>
</dbReference>
<keyword evidence="4 10" id="KW-0813">Transport</keyword>